<protein>
    <submittedName>
        <fullName evidence="2">Uncharacterized protein</fullName>
    </submittedName>
</protein>
<evidence type="ECO:0000313" key="2">
    <source>
        <dbReference type="EMBL" id="KZV25439.1"/>
    </source>
</evidence>
<name>A0A2Z7B186_9LAMI</name>
<dbReference type="Proteomes" id="UP000250235">
    <property type="component" value="Unassembled WGS sequence"/>
</dbReference>
<feature type="region of interest" description="Disordered" evidence="1">
    <location>
        <begin position="1"/>
        <end position="40"/>
    </location>
</feature>
<accession>A0A2Z7B186</accession>
<reference evidence="2 3" key="1">
    <citation type="journal article" date="2015" name="Proc. Natl. Acad. Sci. U.S.A.">
        <title>The resurrection genome of Boea hygrometrica: A blueprint for survival of dehydration.</title>
        <authorList>
            <person name="Xiao L."/>
            <person name="Yang G."/>
            <person name="Zhang L."/>
            <person name="Yang X."/>
            <person name="Zhao S."/>
            <person name="Ji Z."/>
            <person name="Zhou Q."/>
            <person name="Hu M."/>
            <person name="Wang Y."/>
            <person name="Chen M."/>
            <person name="Xu Y."/>
            <person name="Jin H."/>
            <person name="Xiao X."/>
            <person name="Hu G."/>
            <person name="Bao F."/>
            <person name="Hu Y."/>
            <person name="Wan P."/>
            <person name="Li L."/>
            <person name="Deng X."/>
            <person name="Kuang T."/>
            <person name="Xiang C."/>
            <person name="Zhu J.K."/>
            <person name="Oliver M.J."/>
            <person name="He Y."/>
        </authorList>
    </citation>
    <scope>NUCLEOTIDE SEQUENCE [LARGE SCALE GENOMIC DNA]</scope>
    <source>
        <strain evidence="3">cv. XS01</strain>
    </source>
</reference>
<evidence type="ECO:0000313" key="3">
    <source>
        <dbReference type="Proteomes" id="UP000250235"/>
    </source>
</evidence>
<evidence type="ECO:0000256" key="1">
    <source>
        <dbReference type="SAM" id="MobiDB-lite"/>
    </source>
</evidence>
<keyword evidence="3" id="KW-1185">Reference proteome</keyword>
<dbReference type="AlphaFoldDB" id="A0A2Z7B186"/>
<sequence length="83" mass="9442">MKSIKEINRAKVTRSGRSLPRWTSKSDRRRVKLVKEKPAQSIEDKPAKDLSISAQLSHITSRTVVFFMIFKFSTTKSADACTN</sequence>
<organism evidence="2 3">
    <name type="scientific">Dorcoceras hygrometricum</name>
    <dbReference type="NCBI Taxonomy" id="472368"/>
    <lineage>
        <taxon>Eukaryota</taxon>
        <taxon>Viridiplantae</taxon>
        <taxon>Streptophyta</taxon>
        <taxon>Embryophyta</taxon>
        <taxon>Tracheophyta</taxon>
        <taxon>Spermatophyta</taxon>
        <taxon>Magnoliopsida</taxon>
        <taxon>eudicotyledons</taxon>
        <taxon>Gunneridae</taxon>
        <taxon>Pentapetalae</taxon>
        <taxon>asterids</taxon>
        <taxon>lamiids</taxon>
        <taxon>Lamiales</taxon>
        <taxon>Gesneriaceae</taxon>
        <taxon>Didymocarpoideae</taxon>
        <taxon>Trichosporeae</taxon>
        <taxon>Loxocarpinae</taxon>
        <taxon>Dorcoceras</taxon>
    </lineage>
</organism>
<dbReference type="EMBL" id="KV011876">
    <property type="protein sequence ID" value="KZV25439.1"/>
    <property type="molecule type" value="Genomic_DNA"/>
</dbReference>
<proteinExistence type="predicted"/>
<gene>
    <name evidence="2" type="ORF">F511_17217</name>
</gene>